<dbReference type="AlphaFoldDB" id="A0A223EGK5"/>
<dbReference type="OrthoDB" id="2084893at2"/>
<accession>A0A223EGK5</accession>
<gene>
    <name evidence="1" type="ORF">BS1321_09850</name>
</gene>
<evidence type="ECO:0000313" key="1">
    <source>
        <dbReference type="EMBL" id="ASS94235.1"/>
    </source>
</evidence>
<protein>
    <submittedName>
        <fullName evidence="1">Uncharacterized protein</fullName>
    </submittedName>
</protein>
<sequence>MNIDDAKKIIQNEELENYCFFCKETSNEGEVVIEKDGYEWKVYTNDERATKTGEKIYKEESEALHDFIERIRGDKAMRMYFKSLL</sequence>
<name>A0A223EGK5_9BACI</name>
<dbReference type="RefSeq" id="WP_063235270.1">
    <property type="nucleotide sequence ID" value="NZ_BCVO01000024.1"/>
</dbReference>
<evidence type="ECO:0000313" key="2">
    <source>
        <dbReference type="Proteomes" id="UP000214618"/>
    </source>
</evidence>
<dbReference type="GeneID" id="56473038"/>
<dbReference type="EMBL" id="CP017704">
    <property type="protein sequence ID" value="ASS94235.1"/>
    <property type="molecule type" value="Genomic_DNA"/>
</dbReference>
<dbReference type="Proteomes" id="UP000214618">
    <property type="component" value="Chromosome"/>
</dbReference>
<proteinExistence type="predicted"/>
<organism evidence="1 2">
    <name type="scientific">Peribacillus simplex NBRC 15720 = DSM 1321</name>
    <dbReference type="NCBI Taxonomy" id="1349754"/>
    <lineage>
        <taxon>Bacteria</taxon>
        <taxon>Bacillati</taxon>
        <taxon>Bacillota</taxon>
        <taxon>Bacilli</taxon>
        <taxon>Bacillales</taxon>
        <taxon>Bacillaceae</taxon>
        <taxon>Peribacillus</taxon>
    </lineage>
</organism>
<reference evidence="1 2" key="1">
    <citation type="submission" date="2016-10" db="EMBL/GenBank/DDBJ databases">
        <title>The whole genome sequencing and assembly of Bacillus simplex DSM 1321 strain.</title>
        <authorList>
            <person name="Park M.-K."/>
            <person name="Lee Y.-J."/>
            <person name="Yi H."/>
            <person name="Bahn Y.-S."/>
            <person name="Kim J.F."/>
            <person name="Lee D.-W."/>
        </authorList>
    </citation>
    <scope>NUCLEOTIDE SEQUENCE [LARGE SCALE GENOMIC DNA]</scope>
    <source>
        <strain evidence="1 2">DSM 1321</strain>
    </source>
</reference>